<comment type="similarity">
    <text evidence="1">Belongs to the sigma-70 factor family. ECF subfamily.</text>
</comment>
<dbReference type="PANTHER" id="PTHR43133:SF60">
    <property type="entry name" value="RNA POLYMERASE SIGMA FACTOR SIGV"/>
    <property type="match status" value="1"/>
</dbReference>
<dbReference type="Pfam" id="PF08281">
    <property type="entry name" value="Sigma70_r4_2"/>
    <property type="match status" value="1"/>
</dbReference>
<dbReference type="CDD" id="cd06171">
    <property type="entry name" value="Sigma70_r4"/>
    <property type="match status" value="1"/>
</dbReference>
<keyword evidence="3" id="KW-0731">Sigma factor</keyword>
<evidence type="ECO:0000259" key="6">
    <source>
        <dbReference type="Pfam" id="PF08281"/>
    </source>
</evidence>
<dbReference type="AlphaFoldDB" id="A0A163FEA0"/>
<dbReference type="PANTHER" id="PTHR43133">
    <property type="entry name" value="RNA POLYMERASE ECF-TYPE SIGMA FACTO"/>
    <property type="match status" value="1"/>
</dbReference>
<dbReference type="Gene3D" id="1.10.1740.10">
    <property type="match status" value="1"/>
</dbReference>
<dbReference type="SUPFAM" id="SSF88659">
    <property type="entry name" value="Sigma3 and sigma4 domains of RNA polymerase sigma factors"/>
    <property type="match status" value="1"/>
</dbReference>
<comment type="caution">
    <text evidence="7">The sequence shown here is derived from an EMBL/GenBank/DDBJ whole genome shotgun (WGS) entry which is preliminary data.</text>
</comment>
<sequence length="183" mass="21598">MAGRNIETIYEEYERFIYHLCLKLTRNKDEAEDLMQDVWLKVVRNEKSLEGVDHVKAWLTTICMNTFRDRYRKTVRRSQHVMEQPETLDVPILDLVPCVEPTADDLLEREDIRAIVQSKLDELDGIYRKTVLYFYVNQYSLNEIAELMKVSIGTVKSRLFRAKQRLKEMMLLDEQAEGYVTAG</sequence>
<dbReference type="GO" id="GO:0003677">
    <property type="term" value="F:DNA binding"/>
    <property type="evidence" value="ECO:0007669"/>
    <property type="project" value="InterPro"/>
</dbReference>
<evidence type="ECO:0000259" key="5">
    <source>
        <dbReference type="Pfam" id="PF04542"/>
    </source>
</evidence>
<dbReference type="RefSeq" id="WP_063180047.1">
    <property type="nucleotide sequence ID" value="NZ_LQNT01000009.1"/>
</dbReference>
<evidence type="ECO:0000256" key="2">
    <source>
        <dbReference type="ARBA" id="ARBA00023015"/>
    </source>
</evidence>
<dbReference type="InterPro" id="IPR039425">
    <property type="entry name" value="RNA_pol_sigma-70-like"/>
</dbReference>
<organism evidence="7 8">
    <name type="scientific">Bhargavaea cecembensis</name>
    <dbReference type="NCBI Taxonomy" id="394098"/>
    <lineage>
        <taxon>Bacteria</taxon>
        <taxon>Bacillati</taxon>
        <taxon>Bacillota</taxon>
        <taxon>Bacilli</taxon>
        <taxon>Bacillales</taxon>
        <taxon>Caryophanaceae</taxon>
        <taxon>Bhargavaea</taxon>
    </lineage>
</organism>
<dbReference type="InterPro" id="IPR036388">
    <property type="entry name" value="WH-like_DNA-bd_sf"/>
</dbReference>
<dbReference type="SUPFAM" id="SSF88946">
    <property type="entry name" value="Sigma2 domain of RNA polymerase sigma factors"/>
    <property type="match status" value="1"/>
</dbReference>
<accession>A0A163FEA0</accession>
<evidence type="ECO:0000256" key="1">
    <source>
        <dbReference type="ARBA" id="ARBA00010641"/>
    </source>
</evidence>
<reference evidence="7 8" key="1">
    <citation type="submission" date="2016-01" db="EMBL/GenBank/DDBJ databases">
        <title>Whole genome sequencing of Bhargavaea cecembensis T14.</title>
        <authorList>
            <person name="Hong K.W."/>
        </authorList>
    </citation>
    <scope>NUCLEOTIDE SEQUENCE [LARGE SCALE GENOMIC DNA]</scope>
    <source>
        <strain evidence="7 8">T14</strain>
    </source>
</reference>
<dbReference type="EMBL" id="LQNT01000009">
    <property type="protein sequence ID" value="KZE38497.1"/>
    <property type="molecule type" value="Genomic_DNA"/>
</dbReference>
<evidence type="ECO:0000313" key="7">
    <source>
        <dbReference type="EMBL" id="KZE38497.1"/>
    </source>
</evidence>
<feature type="domain" description="RNA polymerase sigma-70 region 2" evidence="5">
    <location>
        <begin position="9"/>
        <end position="76"/>
    </location>
</feature>
<protein>
    <submittedName>
        <fullName evidence="7">RNA polymerase subunit sigma-70</fullName>
    </submittedName>
</protein>
<dbReference type="InterPro" id="IPR013325">
    <property type="entry name" value="RNA_pol_sigma_r2"/>
</dbReference>
<keyword evidence="2" id="KW-0805">Transcription regulation</keyword>
<dbReference type="GO" id="GO:0016987">
    <property type="term" value="F:sigma factor activity"/>
    <property type="evidence" value="ECO:0007669"/>
    <property type="project" value="UniProtKB-KW"/>
</dbReference>
<dbReference type="InterPro" id="IPR013249">
    <property type="entry name" value="RNA_pol_sigma70_r4_t2"/>
</dbReference>
<keyword evidence="4" id="KW-0804">Transcription</keyword>
<name>A0A163FEA0_9BACL</name>
<dbReference type="InterPro" id="IPR013324">
    <property type="entry name" value="RNA_pol_sigma_r3/r4-like"/>
</dbReference>
<dbReference type="Pfam" id="PF04542">
    <property type="entry name" value="Sigma70_r2"/>
    <property type="match status" value="1"/>
</dbReference>
<evidence type="ECO:0000256" key="3">
    <source>
        <dbReference type="ARBA" id="ARBA00023082"/>
    </source>
</evidence>
<dbReference type="InterPro" id="IPR007627">
    <property type="entry name" value="RNA_pol_sigma70_r2"/>
</dbReference>
<dbReference type="NCBIfam" id="TIGR02937">
    <property type="entry name" value="sigma70-ECF"/>
    <property type="match status" value="1"/>
</dbReference>
<proteinExistence type="inferred from homology"/>
<dbReference type="InterPro" id="IPR014284">
    <property type="entry name" value="RNA_pol_sigma-70_dom"/>
</dbReference>
<evidence type="ECO:0000313" key="8">
    <source>
        <dbReference type="Proteomes" id="UP000076490"/>
    </source>
</evidence>
<dbReference type="GO" id="GO:0006352">
    <property type="term" value="P:DNA-templated transcription initiation"/>
    <property type="evidence" value="ECO:0007669"/>
    <property type="project" value="InterPro"/>
</dbReference>
<dbReference type="OrthoDB" id="9794508at2"/>
<feature type="domain" description="RNA polymerase sigma factor 70 region 4 type 2" evidence="6">
    <location>
        <begin position="115"/>
        <end position="166"/>
    </location>
</feature>
<gene>
    <name evidence="7" type="ORF">AV656_06215</name>
</gene>
<dbReference type="Gene3D" id="1.10.10.10">
    <property type="entry name" value="Winged helix-like DNA-binding domain superfamily/Winged helix DNA-binding domain"/>
    <property type="match status" value="1"/>
</dbReference>
<dbReference type="Proteomes" id="UP000076490">
    <property type="component" value="Unassembled WGS sequence"/>
</dbReference>
<evidence type="ECO:0000256" key="4">
    <source>
        <dbReference type="ARBA" id="ARBA00023163"/>
    </source>
</evidence>